<organism evidence="2 3">
    <name type="scientific">Bailinhaonella thermotolerans</name>
    <dbReference type="NCBI Taxonomy" id="1070861"/>
    <lineage>
        <taxon>Bacteria</taxon>
        <taxon>Bacillati</taxon>
        <taxon>Actinomycetota</taxon>
        <taxon>Actinomycetes</taxon>
        <taxon>Streptosporangiales</taxon>
        <taxon>Streptosporangiaceae</taxon>
        <taxon>Bailinhaonella</taxon>
    </lineage>
</organism>
<sequence>MIRRLAAAGVVSLALPLAILAAAPANAASNWSSDGKAGAQAWGTVSYKGGRIYIKGTLKDVKADKHSARLRIRFQDSPGIPRYEQVSVGGYGKSRSFAYNSGKDYVAVQECVYNGWGETCGRWKWL</sequence>
<evidence type="ECO:0000313" key="3">
    <source>
        <dbReference type="Proteomes" id="UP000265768"/>
    </source>
</evidence>
<feature type="signal peptide" evidence="1">
    <location>
        <begin position="1"/>
        <end position="27"/>
    </location>
</feature>
<gene>
    <name evidence="2" type="ORF">D5H75_33245</name>
</gene>
<dbReference type="AlphaFoldDB" id="A0A3A4APN2"/>
<reference evidence="2 3" key="1">
    <citation type="submission" date="2018-09" db="EMBL/GenBank/DDBJ databases">
        <title>YIM 75507 draft genome.</title>
        <authorList>
            <person name="Tang S."/>
            <person name="Feng Y."/>
        </authorList>
    </citation>
    <scope>NUCLEOTIDE SEQUENCE [LARGE SCALE GENOMIC DNA]</scope>
    <source>
        <strain evidence="2 3">YIM 75507</strain>
    </source>
</reference>
<keyword evidence="1" id="KW-0732">Signal</keyword>
<name>A0A3A4APN2_9ACTN</name>
<proteinExistence type="predicted"/>
<dbReference type="EMBL" id="QZEY01000019">
    <property type="protein sequence ID" value="RJL23238.1"/>
    <property type="molecule type" value="Genomic_DNA"/>
</dbReference>
<protein>
    <recommendedName>
        <fullName evidence="4">Secreted protein</fullName>
    </recommendedName>
</protein>
<comment type="caution">
    <text evidence="2">The sequence shown here is derived from an EMBL/GenBank/DDBJ whole genome shotgun (WGS) entry which is preliminary data.</text>
</comment>
<feature type="chain" id="PRO_5017469681" description="Secreted protein" evidence="1">
    <location>
        <begin position="28"/>
        <end position="126"/>
    </location>
</feature>
<evidence type="ECO:0000256" key="1">
    <source>
        <dbReference type="SAM" id="SignalP"/>
    </source>
</evidence>
<accession>A0A3A4APN2</accession>
<evidence type="ECO:0000313" key="2">
    <source>
        <dbReference type="EMBL" id="RJL23238.1"/>
    </source>
</evidence>
<dbReference type="Proteomes" id="UP000265768">
    <property type="component" value="Unassembled WGS sequence"/>
</dbReference>
<keyword evidence="3" id="KW-1185">Reference proteome</keyword>
<dbReference type="RefSeq" id="WP_119930550.1">
    <property type="nucleotide sequence ID" value="NZ_QZEY01000019.1"/>
</dbReference>
<evidence type="ECO:0008006" key="4">
    <source>
        <dbReference type="Google" id="ProtNLM"/>
    </source>
</evidence>